<protein>
    <submittedName>
        <fullName evidence="1">Uncharacterized protein</fullName>
    </submittedName>
</protein>
<proteinExistence type="predicted"/>
<name>A0A3G5AAZ3_9VIRU</name>
<gene>
    <name evidence="1" type="ORF">Hyperionvirus24_30</name>
</gene>
<sequence>MALLPTSIGEGLDKLTILEIKFKLVEDDYKKKEIQKEIEHILPILEKYKSDAIFFYKCLYVTNYKLWLLCDKVRVKNKCVEEYADLYDNITQENDNRFRIKYKINLLLDSTLKEQKGYVPQRAMICPDLNLREVFSLIGAIRFLSIKYDELRLCCATGDYSFVKELFRDDKTIKIVTADGAINDYKIITANELGHLDSSIQFDYFHVPRDLDAENKLYEGIAEKNYIFVYDENNEFDFLRGERKNMYVYRPNGTENFLHYAKIIENASEIYVIDSLFFSLSVHLDLIATVRVVKNGDPSIIEGKDRDKWIIKN</sequence>
<organism evidence="1">
    <name type="scientific">Hyperionvirus sp</name>
    <dbReference type="NCBI Taxonomy" id="2487770"/>
    <lineage>
        <taxon>Viruses</taxon>
        <taxon>Varidnaviria</taxon>
        <taxon>Bamfordvirae</taxon>
        <taxon>Nucleocytoviricota</taxon>
        <taxon>Megaviricetes</taxon>
        <taxon>Imitervirales</taxon>
        <taxon>Mimiviridae</taxon>
        <taxon>Klosneuvirinae</taxon>
    </lineage>
</organism>
<reference evidence="1" key="1">
    <citation type="submission" date="2018-10" db="EMBL/GenBank/DDBJ databases">
        <title>Hidden diversity of soil giant viruses.</title>
        <authorList>
            <person name="Schulz F."/>
            <person name="Alteio L."/>
            <person name="Goudeau D."/>
            <person name="Ryan E.M."/>
            <person name="Malmstrom R.R."/>
            <person name="Blanchard J."/>
            <person name="Woyke T."/>
        </authorList>
    </citation>
    <scope>NUCLEOTIDE SEQUENCE</scope>
    <source>
        <strain evidence="1">HYV1</strain>
    </source>
</reference>
<evidence type="ECO:0000313" key="1">
    <source>
        <dbReference type="EMBL" id="AYV84408.1"/>
    </source>
</evidence>
<accession>A0A3G5AAZ3</accession>
<dbReference type="EMBL" id="MK072406">
    <property type="protein sequence ID" value="AYV84408.1"/>
    <property type="molecule type" value="Genomic_DNA"/>
</dbReference>